<dbReference type="FunFam" id="3.30.1390.20:FF:000001">
    <property type="entry name" value="50S ribosomal protein L30"/>
    <property type="match status" value="1"/>
</dbReference>
<dbReference type="PANTHER" id="PTHR15892:SF2">
    <property type="entry name" value="LARGE RIBOSOMAL SUBUNIT PROTEIN UL30M"/>
    <property type="match status" value="1"/>
</dbReference>
<dbReference type="CDD" id="cd01658">
    <property type="entry name" value="Ribosomal_L30"/>
    <property type="match status" value="1"/>
</dbReference>
<protein>
    <recommendedName>
        <fullName evidence="4">Large ribosomal subunit protein uL30-like ferredoxin-like fold domain-containing protein</fullName>
    </recommendedName>
</protein>
<evidence type="ECO:0000259" key="4">
    <source>
        <dbReference type="Pfam" id="PF00327"/>
    </source>
</evidence>
<evidence type="ECO:0000256" key="3">
    <source>
        <dbReference type="ARBA" id="ARBA00023274"/>
    </source>
</evidence>
<feature type="domain" description="Large ribosomal subunit protein uL30-like ferredoxin-like fold" evidence="4">
    <location>
        <begin position="5"/>
        <end position="55"/>
    </location>
</feature>
<keyword evidence="2" id="KW-0689">Ribosomal protein</keyword>
<dbReference type="Pfam" id="PF00327">
    <property type="entry name" value="Ribosomal_L30"/>
    <property type="match status" value="1"/>
</dbReference>
<dbReference type="PIRSF" id="PIRSF002211">
    <property type="entry name" value="Ribosomal_L30_bac-type"/>
    <property type="match status" value="1"/>
</dbReference>
<organism evidence="5">
    <name type="scientific">marine metagenome</name>
    <dbReference type="NCBI Taxonomy" id="408172"/>
    <lineage>
        <taxon>unclassified sequences</taxon>
        <taxon>metagenomes</taxon>
        <taxon>ecological metagenomes</taxon>
    </lineage>
</organism>
<proteinExistence type="inferred from homology"/>
<evidence type="ECO:0000313" key="5">
    <source>
        <dbReference type="EMBL" id="SVA77377.1"/>
    </source>
</evidence>
<keyword evidence="3" id="KW-0687">Ribonucleoprotein</keyword>
<dbReference type="InterPro" id="IPR005996">
    <property type="entry name" value="Ribosomal_uL30_bac-type"/>
</dbReference>
<gene>
    <name evidence="5" type="ORF">METZ01_LOCUS130231</name>
</gene>
<reference evidence="5" key="1">
    <citation type="submission" date="2018-05" db="EMBL/GenBank/DDBJ databases">
        <authorList>
            <person name="Lanie J.A."/>
            <person name="Ng W.-L."/>
            <person name="Kazmierczak K.M."/>
            <person name="Andrzejewski T.M."/>
            <person name="Davidsen T.M."/>
            <person name="Wayne K.J."/>
            <person name="Tettelin H."/>
            <person name="Glass J.I."/>
            <person name="Rusch D."/>
            <person name="Podicherti R."/>
            <person name="Tsui H.-C.T."/>
            <person name="Winkler M.E."/>
        </authorList>
    </citation>
    <scope>NUCLEOTIDE SEQUENCE</scope>
</reference>
<name>A0A381YLN9_9ZZZZ</name>
<evidence type="ECO:0000256" key="1">
    <source>
        <dbReference type="ARBA" id="ARBA00007594"/>
    </source>
</evidence>
<dbReference type="InterPro" id="IPR016082">
    <property type="entry name" value="Ribosomal_uL30_ferredoxin-like"/>
</dbReference>
<dbReference type="SUPFAM" id="SSF55129">
    <property type="entry name" value="Ribosomal protein L30p/L7e"/>
    <property type="match status" value="1"/>
</dbReference>
<dbReference type="PANTHER" id="PTHR15892">
    <property type="entry name" value="MITOCHONDRIAL RIBOSOMAL PROTEIN L30"/>
    <property type="match status" value="1"/>
</dbReference>
<dbReference type="AlphaFoldDB" id="A0A381YLN9"/>
<evidence type="ECO:0000256" key="2">
    <source>
        <dbReference type="ARBA" id="ARBA00022980"/>
    </source>
</evidence>
<accession>A0A381YLN9</accession>
<dbReference type="GO" id="GO:0003735">
    <property type="term" value="F:structural constituent of ribosome"/>
    <property type="evidence" value="ECO:0007669"/>
    <property type="project" value="InterPro"/>
</dbReference>
<comment type="similarity">
    <text evidence="1">Belongs to the universal ribosomal protein uL30 family.</text>
</comment>
<dbReference type="NCBIfam" id="TIGR01308">
    <property type="entry name" value="rpmD_bact"/>
    <property type="match status" value="1"/>
</dbReference>
<sequence length="61" mass="6926">MAQKIKVTQIRSRIGSQKNQIASLRGLGLWKINSNSVLENTPEIRGMIRKVNHLVRIESVD</sequence>
<dbReference type="Gene3D" id="3.30.1390.20">
    <property type="entry name" value="Ribosomal protein L30, ferredoxin-like fold domain"/>
    <property type="match status" value="1"/>
</dbReference>
<dbReference type="InterPro" id="IPR036919">
    <property type="entry name" value="Ribo_uL30_ferredoxin-like_sf"/>
</dbReference>
<dbReference type="EMBL" id="UINC01018424">
    <property type="protein sequence ID" value="SVA77377.1"/>
    <property type="molecule type" value="Genomic_DNA"/>
</dbReference>
<dbReference type="GO" id="GO:0006412">
    <property type="term" value="P:translation"/>
    <property type="evidence" value="ECO:0007669"/>
    <property type="project" value="InterPro"/>
</dbReference>
<dbReference type="GO" id="GO:0022625">
    <property type="term" value="C:cytosolic large ribosomal subunit"/>
    <property type="evidence" value="ECO:0007669"/>
    <property type="project" value="TreeGrafter"/>
</dbReference>
<dbReference type="HAMAP" id="MF_01371_B">
    <property type="entry name" value="Ribosomal_uL30_B"/>
    <property type="match status" value="1"/>
</dbReference>